<name>A0A9W6HAI6_9MICO</name>
<dbReference type="AlphaFoldDB" id="A0A9W6HAI6"/>
<reference evidence="1" key="1">
    <citation type="journal article" date="2014" name="Int. J. Syst. Evol. Microbiol.">
        <title>Complete genome sequence of Corynebacterium casei LMG S-19264T (=DSM 44701T), isolated from a smear-ripened cheese.</title>
        <authorList>
            <consortium name="US DOE Joint Genome Institute (JGI-PGF)"/>
            <person name="Walter F."/>
            <person name="Albersmeier A."/>
            <person name="Kalinowski J."/>
            <person name="Ruckert C."/>
        </authorList>
    </citation>
    <scope>NUCLEOTIDE SEQUENCE</scope>
    <source>
        <strain evidence="1">VKM Ac-1401</strain>
    </source>
</reference>
<dbReference type="Proteomes" id="UP001142372">
    <property type="component" value="Unassembled WGS sequence"/>
</dbReference>
<dbReference type="RefSeq" id="WP_271177017.1">
    <property type="nucleotide sequence ID" value="NZ_BAAAJO010000005.1"/>
</dbReference>
<reference evidence="1" key="2">
    <citation type="submission" date="2023-01" db="EMBL/GenBank/DDBJ databases">
        <authorList>
            <person name="Sun Q."/>
            <person name="Evtushenko L."/>
        </authorList>
    </citation>
    <scope>NUCLEOTIDE SEQUENCE</scope>
    <source>
        <strain evidence="1">VKM Ac-1401</strain>
    </source>
</reference>
<keyword evidence="2" id="KW-1185">Reference proteome</keyword>
<dbReference type="EMBL" id="BSEN01000006">
    <property type="protein sequence ID" value="GLJ76362.1"/>
    <property type="molecule type" value="Genomic_DNA"/>
</dbReference>
<protein>
    <submittedName>
        <fullName evidence="1">Uncharacterized protein</fullName>
    </submittedName>
</protein>
<gene>
    <name evidence="1" type="ORF">GCM10017584_19360</name>
</gene>
<evidence type="ECO:0000313" key="2">
    <source>
        <dbReference type="Proteomes" id="UP001142372"/>
    </source>
</evidence>
<comment type="caution">
    <text evidence="1">The sequence shown here is derived from an EMBL/GenBank/DDBJ whole genome shotgun (WGS) entry which is preliminary data.</text>
</comment>
<sequence>MKSVHLSNDSVMTGDELADGLLEFALALSREQRVEVVELPVVDHEGAVQRARFLVGGSIPLWTMTVDPNGTPELKDPDARDELRRRTDQLELEWLLPRG</sequence>
<evidence type="ECO:0000313" key="1">
    <source>
        <dbReference type="EMBL" id="GLJ76362.1"/>
    </source>
</evidence>
<organism evidence="1 2">
    <name type="scientific">Leifsonia poae</name>
    <dbReference type="NCBI Taxonomy" id="110933"/>
    <lineage>
        <taxon>Bacteria</taxon>
        <taxon>Bacillati</taxon>
        <taxon>Actinomycetota</taxon>
        <taxon>Actinomycetes</taxon>
        <taxon>Micrococcales</taxon>
        <taxon>Microbacteriaceae</taxon>
        <taxon>Leifsonia</taxon>
    </lineage>
</organism>
<accession>A0A9W6HAI6</accession>
<proteinExistence type="predicted"/>